<dbReference type="CTD" id="20242446"/>
<evidence type="ECO:0000313" key="2">
    <source>
        <dbReference type="Proteomes" id="UP000030746"/>
    </source>
</evidence>
<organism evidence="1 2">
    <name type="scientific">Lottia gigantea</name>
    <name type="common">Giant owl limpet</name>
    <dbReference type="NCBI Taxonomy" id="225164"/>
    <lineage>
        <taxon>Eukaryota</taxon>
        <taxon>Metazoa</taxon>
        <taxon>Spiralia</taxon>
        <taxon>Lophotrochozoa</taxon>
        <taxon>Mollusca</taxon>
        <taxon>Gastropoda</taxon>
        <taxon>Patellogastropoda</taxon>
        <taxon>Lottioidea</taxon>
        <taxon>Lottiidae</taxon>
        <taxon>Lottia</taxon>
    </lineage>
</organism>
<proteinExistence type="predicted"/>
<name>V4A6V7_LOTGI</name>
<evidence type="ECO:0000313" key="1">
    <source>
        <dbReference type="EMBL" id="ESO99668.1"/>
    </source>
</evidence>
<keyword evidence="2" id="KW-1185">Reference proteome</keyword>
<protein>
    <submittedName>
        <fullName evidence="1">Uncharacterized protein</fullName>
    </submittedName>
</protein>
<gene>
    <name evidence="1" type="ORF">LOTGIDRAFT_173610</name>
</gene>
<dbReference type="Proteomes" id="UP000030746">
    <property type="component" value="Unassembled WGS sequence"/>
</dbReference>
<accession>V4A6V7</accession>
<dbReference type="EMBL" id="KB200971">
    <property type="protein sequence ID" value="ESO99668.1"/>
    <property type="molecule type" value="Genomic_DNA"/>
</dbReference>
<dbReference type="HOGENOM" id="CLU_2148681_0_0_1"/>
<dbReference type="AlphaFoldDB" id="V4A6V7"/>
<dbReference type="GeneID" id="20242446"/>
<dbReference type="KEGG" id="lgi:LOTGIDRAFT_173610"/>
<reference evidence="1 2" key="1">
    <citation type="journal article" date="2013" name="Nature">
        <title>Insights into bilaterian evolution from three spiralian genomes.</title>
        <authorList>
            <person name="Simakov O."/>
            <person name="Marletaz F."/>
            <person name="Cho S.J."/>
            <person name="Edsinger-Gonzales E."/>
            <person name="Havlak P."/>
            <person name="Hellsten U."/>
            <person name="Kuo D.H."/>
            <person name="Larsson T."/>
            <person name="Lv J."/>
            <person name="Arendt D."/>
            <person name="Savage R."/>
            <person name="Osoegawa K."/>
            <person name="de Jong P."/>
            <person name="Grimwood J."/>
            <person name="Chapman J.A."/>
            <person name="Shapiro H."/>
            <person name="Aerts A."/>
            <person name="Otillar R.P."/>
            <person name="Terry A.Y."/>
            <person name="Boore J.L."/>
            <person name="Grigoriev I.V."/>
            <person name="Lindberg D.R."/>
            <person name="Seaver E.C."/>
            <person name="Weisblat D.A."/>
            <person name="Putnam N.H."/>
            <person name="Rokhsar D.S."/>
        </authorList>
    </citation>
    <scope>NUCLEOTIDE SEQUENCE [LARGE SCALE GENOMIC DNA]</scope>
</reference>
<dbReference type="RefSeq" id="XP_009049633.1">
    <property type="nucleotide sequence ID" value="XM_009051385.1"/>
</dbReference>
<sequence length="112" mass="12951">MSEISVCRKIRTQEKYRAVPDRLFQFLNELFVPACTYGKIKPSVLQIYLQQQETESILYHEITLDNNSSNEASILFFSTKGHTYNSCYFAFAGANFSADKAAQDYLKMRSRI</sequence>